<dbReference type="PANTHER" id="PTHR13162">
    <property type="entry name" value="CCR4-NOT TRANSCRIPTION COMPLEX"/>
    <property type="match status" value="1"/>
</dbReference>
<dbReference type="Gene3D" id="1.25.40.800">
    <property type="match status" value="1"/>
</dbReference>
<comment type="caution">
    <text evidence="2">The sequence shown here is derived from an EMBL/GenBank/DDBJ whole genome shotgun (WGS) entry which is preliminary data.</text>
</comment>
<dbReference type="GO" id="GO:0000932">
    <property type="term" value="C:P-body"/>
    <property type="evidence" value="ECO:0007669"/>
    <property type="project" value="TreeGrafter"/>
</dbReference>
<dbReference type="Gene3D" id="1.25.40.790">
    <property type="match status" value="1"/>
</dbReference>
<dbReference type="GO" id="GO:0017148">
    <property type="term" value="P:negative regulation of translation"/>
    <property type="evidence" value="ECO:0007669"/>
    <property type="project" value="InterPro"/>
</dbReference>
<accession>A0AAD9K0G0</accession>
<evidence type="ECO:0000313" key="3">
    <source>
        <dbReference type="Proteomes" id="UP001209878"/>
    </source>
</evidence>
<dbReference type="InterPro" id="IPR007196">
    <property type="entry name" value="CCR4-Not_Not1_C"/>
</dbReference>
<sequence>MYAQLLMDLFKFLTPFLRNAELTKPAQLLYKGTLRVLLVLLHDFPEFLCDYHYAFCDVIPPNCIQMRNLVLSAFPRNMRLPDPFTPNLKVDMLSDIAHPPRIMTDFASMIQPVSFQKVGCLSLVLPLKTEYCVDT</sequence>
<dbReference type="EMBL" id="JAODUO010001511">
    <property type="protein sequence ID" value="KAK2162586.1"/>
    <property type="molecule type" value="Genomic_DNA"/>
</dbReference>
<proteinExistence type="predicted"/>
<protein>
    <recommendedName>
        <fullName evidence="1">CCR4-Not complex component Not1 C-terminal domain-containing protein</fullName>
    </recommendedName>
</protein>
<name>A0AAD9K0G0_RIDPI</name>
<dbReference type="GO" id="GO:0060090">
    <property type="term" value="F:molecular adaptor activity"/>
    <property type="evidence" value="ECO:0007669"/>
    <property type="project" value="TreeGrafter"/>
</dbReference>
<dbReference type="GO" id="GO:0030015">
    <property type="term" value="C:CCR4-NOT core complex"/>
    <property type="evidence" value="ECO:0007669"/>
    <property type="project" value="InterPro"/>
</dbReference>
<reference evidence="2" key="1">
    <citation type="journal article" date="2023" name="Mol. Biol. Evol.">
        <title>Third-Generation Sequencing Reveals the Adaptive Role of the Epigenome in Three Deep-Sea Polychaetes.</title>
        <authorList>
            <person name="Perez M."/>
            <person name="Aroh O."/>
            <person name="Sun Y."/>
            <person name="Lan Y."/>
            <person name="Juniper S.K."/>
            <person name="Young C.R."/>
            <person name="Angers B."/>
            <person name="Qian P.Y."/>
        </authorList>
    </citation>
    <scope>NUCLEOTIDE SEQUENCE</scope>
    <source>
        <strain evidence="2">R07B-5</strain>
    </source>
</reference>
<dbReference type="AlphaFoldDB" id="A0AAD9K0G0"/>
<dbReference type="InterPro" id="IPR040398">
    <property type="entry name" value="Not1"/>
</dbReference>
<feature type="domain" description="CCR4-Not complex component Not1 C-terminal" evidence="1">
    <location>
        <begin position="2"/>
        <end position="117"/>
    </location>
</feature>
<keyword evidence="3" id="KW-1185">Reference proteome</keyword>
<evidence type="ECO:0000259" key="1">
    <source>
        <dbReference type="Pfam" id="PF04054"/>
    </source>
</evidence>
<gene>
    <name evidence="2" type="ORF">NP493_1513g00000</name>
</gene>
<organism evidence="2 3">
    <name type="scientific">Ridgeia piscesae</name>
    <name type="common">Tubeworm</name>
    <dbReference type="NCBI Taxonomy" id="27915"/>
    <lineage>
        <taxon>Eukaryota</taxon>
        <taxon>Metazoa</taxon>
        <taxon>Spiralia</taxon>
        <taxon>Lophotrochozoa</taxon>
        <taxon>Annelida</taxon>
        <taxon>Polychaeta</taxon>
        <taxon>Sedentaria</taxon>
        <taxon>Canalipalpata</taxon>
        <taxon>Sabellida</taxon>
        <taxon>Siboglinidae</taxon>
        <taxon>Ridgeia</taxon>
    </lineage>
</organism>
<dbReference type="PANTHER" id="PTHR13162:SF8">
    <property type="entry name" value="CCR4-NOT TRANSCRIPTION COMPLEX SUBUNIT 1"/>
    <property type="match status" value="1"/>
</dbReference>
<dbReference type="Proteomes" id="UP001209878">
    <property type="component" value="Unassembled WGS sequence"/>
</dbReference>
<dbReference type="Pfam" id="PF04054">
    <property type="entry name" value="Not1"/>
    <property type="match status" value="1"/>
</dbReference>
<evidence type="ECO:0000313" key="2">
    <source>
        <dbReference type="EMBL" id="KAK2162586.1"/>
    </source>
</evidence>
<dbReference type="GO" id="GO:0000288">
    <property type="term" value="P:nuclear-transcribed mRNA catabolic process, deadenylation-dependent decay"/>
    <property type="evidence" value="ECO:0007669"/>
    <property type="project" value="TreeGrafter"/>
</dbReference>